<proteinExistence type="predicted"/>
<reference evidence="1 2" key="2">
    <citation type="journal article" date="2022" name="Mol. Ecol. Resour.">
        <title>The genomes of chicory, endive, great burdock and yacon provide insights into Asteraceae paleo-polyploidization history and plant inulin production.</title>
        <authorList>
            <person name="Fan W."/>
            <person name="Wang S."/>
            <person name="Wang H."/>
            <person name="Wang A."/>
            <person name="Jiang F."/>
            <person name="Liu H."/>
            <person name="Zhao H."/>
            <person name="Xu D."/>
            <person name="Zhang Y."/>
        </authorList>
    </citation>
    <scope>NUCLEOTIDE SEQUENCE [LARGE SCALE GENOMIC DNA]</scope>
    <source>
        <strain evidence="2">cv. Yunnan</strain>
        <tissue evidence="1">Leaves</tissue>
    </source>
</reference>
<name>A0ACB9EVR9_9ASTR</name>
<gene>
    <name evidence="1" type="ORF">L1987_53409</name>
</gene>
<dbReference type="EMBL" id="CM042034">
    <property type="protein sequence ID" value="KAI3762964.1"/>
    <property type="molecule type" value="Genomic_DNA"/>
</dbReference>
<protein>
    <submittedName>
        <fullName evidence="1">Uncharacterized protein</fullName>
    </submittedName>
</protein>
<accession>A0ACB9EVR9</accession>
<dbReference type="Proteomes" id="UP001056120">
    <property type="component" value="Linkage Group LG17"/>
</dbReference>
<sequence>MATWYGHPTGADINQVVVTMARGDGYGWGSVARLSSEKRGEDGGAQRHDMAAMEWLWQRGEEPAEVGVGYGYTVATWSVRRKKCESVRIAQQGRC</sequence>
<keyword evidence="2" id="KW-1185">Reference proteome</keyword>
<reference evidence="2" key="1">
    <citation type="journal article" date="2022" name="Mol. Ecol. Resour.">
        <title>The genomes of chicory, endive, great burdock and yacon provide insights into Asteraceae palaeo-polyploidization history and plant inulin production.</title>
        <authorList>
            <person name="Fan W."/>
            <person name="Wang S."/>
            <person name="Wang H."/>
            <person name="Wang A."/>
            <person name="Jiang F."/>
            <person name="Liu H."/>
            <person name="Zhao H."/>
            <person name="Xu D."/>
            <person name="Zhang Y."/>
        </authorList>
    </citation>
    <scope>NUCLEOTIDE SEQUENCE [LARGE SCALE GENOMIC DNA]</scope>
    <source>
        <strain evidence="2">cv. Yunnan</strain>
    </source>
</reference>
<evidence type="ECO:0000313" key="2">
    <source>
        <dbReference type="Proteomes" id="UP001056120"/>
    </source>
</evidence>
<evidence type="ECO:0000313" key="1">
    <source>
        <dbReference type="EMBL" id="KAI3762964.1"/>
    </source>
</evidence>
<organism evidence="1 2">
    <name type="scientific">Smallanthus sonchifolius</name>
    <dbReference type="NCBI Taxonomy" id="185202"/>
    <lineage>
        <taxon>Eukaryota</taxon>
        <taxon>Viridiplantae</taxon>
        <taxon>Streptophyta</taxon>
        <taxon>Embryophyta</taxon>
        <taxon>Tracheophyta</taxon>
        <taxon>Spermatophyta</taxon>
        <taxon>Magnoliopsida</taxon>
        <taxon>eudicotyledons</taxon>
        <taxon>Gunneridae</taxon>
        <taxon>Pentapetalae</taxon>
        <taxon>asterids</taxon>
        <taxon>campanulids</taxon>
        <taxon>Asterales</taxon>
        <taxon>Asteraceae</taxon>
        <taxon>Asteroideae</taxon>
        <taxon>Heliantheae alliance</taxon>
        <taxon>Millerieae</taxon>
        <taxon>Smallanthus</taxon>
    </lineage>
</organism>
<comment type="caution">
    <text evidence="1">The sequence shown here is derived from an EMBL/GenBank/DDBJ whole genome shotgun (WGS) entry which is preliminary data.</text>
</comment>